<dbReference type="GO" id="GO:0017156">
    <property type="term" value="P:calcium-ion regulated exocytosis"/>
    <property type="evidence" value="ECO:0007669"/>
    <property type="project" value="TreeGrafter"/>
</dbReference>
<organism evidence="5 6">
    <name type="scientific">Trichechus manatus latirostris</name>
    <name type="common">Florida manatee</name>
    <dbReference type="NCBI Taxonomy" id="127582"/>
    <lineage>
        <taxon>Eukaryota</taxon>
        <taxon>Metazoa</taxon>
        <taxon>Chordata</taxon>
        <taxon>Craniata</taxon>
        <taxon>Vertebrata</taxon>
        <taxon>Euteleostomi</taxon>
        <taxon>Mammalia</taxon>
        <taxon>Eutheria</taxon>
        <taxon>Afrotheria</taxon>
        <taxon>Sirenia</taxon>
        <taxon>Trichechidae</taxon>
        <taxon>Trichechus</taxon>
    </lineage>
</organism>
<dbReference type="KEGG" id="tmu:101352055"/>
<dbReference type="SMART" id="SM00239">
    <property type="entry name" value="C2"/>
    <property type="match status" value="2"/>
</dbReference>
<dbReference type="PROSITE" id="PS50004">
    <property type="entry name" value="C2"/>
    <property type="match status" value="2"/>
</dbReference>
<dbReference type="GeneID" id="101352055"/>
<feature type="compositionally biased region" description="Low complexity" evidence="3">
    <location>
        <begin position="116"/>
        <end position="128"/>
    </location>
</feature>
<dbReference type="Gene3D" id="2.60.40.150">
    <property type="entry name" value="C2 domain"/>
    <property type="match status" value="2"/>
</dbReference>
<dbReference type="InterPro" id="IPR047897">
    <property type="entry name" value="Synaptotagmin-15/17_C2A"/>
</dbReference>
<comment type="similarity">
    <text evidence="1">Belongs to the synaptotagmin family.</text>
</comment>
<dbReference type="STRING" id="127582.A0A2Y9E339"/>
<sequence>MVRGSPCPGAPTGARRLQQRRSDPLASCASARAGLGKLRPPGCGCRVPAPVVHCALTAPPQGKSAPVHRPRARPTALRSVLRVGPAVAARRPGKPSPSLSPGSRPSNPMAGKCPRRSTPTPLRRPLLSHPGLNFPPARLGKGGRGDAALPCPASGPLLAGRWVEWSVRLGSARTFAGRKVWGSRLITTSLRSDPGAREVPRPYVIRMRPLLCPRWEEWGSERDRAAESPQRVPGKTSSLPTNVRVQMPAARLRFSYPLPLSSSTLPHCLPWVSQSCGSLPPEQVALVIGGIIGGLLLLLLLIRVSCCLWKRLCASFTYEELPSTTDTATTAASSGQGDKFCQLGAGTPPSRPPGVPFVVPPSLQGRNWMPLHNGEWVQAPQAPCPALELLPHTSCSSLGVEHAVGTINPELYKCPEDEGETEFPEGCLGWLWFTVEYQQKAERLLVGLIKARRLQAPSDTCSPLVKLHLLPDERCFLQSKTKCRTTNPQFDEHFIFQVSSRSVTQRVLKFSVYHVDRQRKHHLLGQVLFPLKNETVAGDYQRIIWRDLEAETLETPSELGDLQFCLSYNDYLSRLTVVVLRAKGLRIQDGSVVSVFVEVSLMNHNKFIKCRRTSAVLGSACPVYNETFSFKVEPAELDTASLHLTMLQSTGNEENQELGRVVVGPYMYARRRELEHWNAMVSKPKELVRQWHALSRRPEL</sequence>
<dbReference type="CDD" id="cd08390">
    <property type="entry name" value="C2A_Synaptotagmin-15-17"/>
    <property type="match status" value="1"/>
</dbReference>
<dbReference type="GO" id="GO:0030276">
    <property type="term" value="F:clathrin binding"/>
    <property type="evidence" value="ECO:0007669"/>
    <property type="project" value="TreeGrafter"/>
</dbReference>
<dbReference type="GO" id="GO:0005509">
    <property type="term" value="F:calcium ion binding"/>
    <property type="evidence" value="ECO:0007669"/>
    <property type="project" value="TreeGrafter"/>
</dbReference>
<dbReference type="GO" id="GO:0001786">
    <property type="term" value="F:phosphatidylserine binding"/>
    <property type="evidence" value="ECO:0007669"/>
    <property type="project" value="TreeGrafter"/>
</dbReference>
<dbReference type="InParanoid" id="A0A2Y9E339"/>
<dbReference type="Proteomes" id="UP000248480">
    <property type="component" value="Unplaced"/>
</dbReference>
<feature type="region of interest" description="Disordered" evidence="3">
    <location>
        <begin position="1"/>
        <end position="26"/>
    </location>
</feature>
<dbReference type="PANTHER" id="PTHR10024">
    <property type="entry name" value="SYNAPTOTAGMIN"/>
    <property type="match status" value="1"/>
</dbReference>
<dbReference type="InterPro" id="IPR035892">
    <property type="entry name" value="C2_domain_sf"/>
</dbReference>
<keyword evidence="5" id="KW-1185">Reference proteome</keyword>
<evidence type="ECO:0000256" key="1">
    <source>
        <dbReference type="ARBA" id="ARBA00006996"/>
    </source>
</evidence>
<dbReference type="FunFam" id="2.60.40.150:FF:000162">
    <property type="entry name" value="Synaptotagmin-15"/>
    <property type="match status" value="1"/>
</dbReference>
<evidence type="ECO:0000256" key="3">
    <source>
        <dbReference type="SAM" id="MobiDB-lite"/>
    </source>
</evidence>
<dbReference type="FunCoup" id="A0A2Y9E339">
    <property type="interactions" value="13"/>
</dbReference>
<keyword evidence="2" id="KW-0677">Repeat</keyword>
<dbReference type="GO" id="GO:0005886">
    <property type="term" value="C:plasma membrane"/>
    <property type="evidence" value="ECO:0007669"/>
    <property type="project" value="TreeGrafter"/>
</dbReference>
<dbReference type="Pfam" id="PF00168">
    <property type="entry name" value="C2"/>
    <property type="match status" value="2"/>
</dbReference>
<dbReference type="SUPFAM" id="SSF49562">
    <property type="entry name" value="C2 domain (Calcium/lipid-binding domain, CaLB)"/>
    <property type="match status" value="2"/>
</dbReference>
<accession>A0A2Y9E339</accession>
<protein>
    <submittedName>
        <fullName evidence="6">Synaptotagmin-15</fullName>
    </submittedName>
</protein>
<feature type="region of interest" description="Disordered" evidence="3">
    <location>
        <begin position="58"/>
        <end position="147"/>
    </location>
</feature>
<evidence type="ECO:0000313" key="5">
    <source>
        <dbReference type="Proteomes" id="UP000248480"/>
    </source>
</evidence>
<feature type="domain" description="C2" evidence="4">
    <location>
        <begin position="558"/>
        <end position="678"/>
    </location>
</feature>
<dbReference type="RefSeq" id="XP_004386167.1">
    <property type="nucleotide sequence ID" value="XM_004386110.1"/>
</dbReference>
<evidence type="ECO:0000256" key="2">
    <source>
        <dbReference type="ARBA" id="ARBA00022737"/>
    </source>
</evidence>
<dbReference type="GO" id="GO:0005544">
    <property type="term" value="F:calcium-dependent phospholipid binding"/>
    <property type="evidence" value="ECO:0007669"/>
    <property type="project" value="TreeGrafter"/>
</dbReference>
<gene>
    <name evidence="6" type="primary">LOC101352055</name>
</gene>
<dbReference type="GO" id="GO:0070382">
    <property type="term" value="C:exocytic vesicle"/>
    <property type="evidence" value="ECO:0007669"/>
    <property type="project" value="TreeGrafter"/>
</dbReference>
<evidence type="ECO:0000259" key="4">
    <source>
        <dbReference type="PROSITE" id="PS50004"/>
    </source>
</evidence>
<dbReference type="OrthoDB" id="10259057at2759"/>
<dbReference type="InterPro" id="IPR000008">
    <property type="entry name" value="C2_dom"/>
</dbReference>
<feature type="domain" description="C2" evidence="4">
    <location>
        <begin position="427"/>
        <end position="544"/>
    </location>
</feature>
<dbReference type="PANTHER" id="PTHR10024:SF234">
    <property type="entry name" value="SYNAPTOTAGMIN-15-RELATED"/>
    <property type="match status" value="1"/>
</dbReference>
<proteinExistence type="inferred from homology"/>
<dbReference type="AlphaFoldDB" id="A0A2Y9E339"/>
<reference evidence="6" key="1">
    <citation type="submission" date="2025-08" db="UniProtKB">
        <authorList>
            <consortium name="RefSeq"/>
        </authorList>
    </citation>
    <scope>IDENTIFICATION</scope>
</reference>
<evidence type="ECO:0000313" key="6">
    <source>
        <dbReference type="RefSeq" id="XP_004386167.1"/>
    </source>
</evidence>
<name>A0A2Y9E339_TRIMA</name>
<feature type="compositionally biased region" description="Low complexity" evidence="3">
    <location>
        <begin position="96"/>
        <end position="106"/>
    </location>
</feature>
<dbReference type="GO" id="GO:0000149">
    <property type="term" value="F:SNARE binding"/>
    <property type="evidence" value="ECO:0007669"/>
    <property type="project" value="TreeGrafter"/>
</dbReference>